<proteinExistence type="predicted"/>
<dbReference type="InterPro" id="IPR000210">
    <property type="entry name" value="BTB/POZ_dom"/>
</dbReference>
<dbReference type="WBParaSite" id="PDA_v2.g19303.t1">
    <property type="protein sequence ID" value="PDA_v2.g19303.t1"/>
    <property type="gene ID" value="PDA_v2.g19303"/>
</dbReference>
<dbReference type="AlphaFoldDB" id="A0A914PSW4"/>
<evidence type="ECO:0000259" key="1">
    <source>
        <dbReference type="PROSITE" id="PS50097"/>
    </source>
</evidence>
<sequence length="143" mass="16759">MECFSEPKWDHFKFYSFNISVEGTITVKKMFSIPIEICLDSQNLITEKESKDFAIIAQGQEIKVHKSILTHVSPVFARMLEEPKWKESMEGRIEIPLLPFKLLEIAIDAFYGEKYPKFLNPKEYIQIYQFADQYDITALKVIV</sequence>
<evidence type="ECO:0000313" key="2">
    <source>
        <dbReference type="Proteomes" id="UP000887578"/>
    </source>
</evidence>
<reference evidence="3" key="1">
    <citation type="submission" date="2022-11" db="UniProtKB">
        <authorList>
            <consortium name="WormBaseParasite"/>
        </authorList>
    </citation>
    <scope>IDENTIFICATION</scope>
</reference>
<feature type="domain" description="BTB" evidence="1">
    <location>
        <begin position="51"/>
        <end position="111"/>
    </location>
</feature>
<accession>A0A914PSW4</accession>
<evidence type="ECO:0000313" key="3">
    <source>
        <dbReference type="WBParaSite" id="PDA_v2.g19303.t1"/>
    </source>
</evidence>
<dbReference type="PANTHER" id="PTHR24413">
    <property type="entry name" value="SPECKLE-TYPE POZ PROTEIN"/>
    <property type="match status" value="1"/>
</dbReference>
<protein>
    <submittedName>
        <fullName evidence="3">BTB domain-containing protein</fullName>
    </submittedName>
</protein>
<dbReference type="Gene3D" id="3.30.710.10">
    <property type="entry name" value="Potassium Channel Kv1.1, Chain A"/>
    <property type="match status" value="1"/>
</dbReference>
<dbReference type="InterPro" id="IPR011333">
    <property type="entry name" value="SKP1/BTB/POZ_sf"/>
</dbReference>
<name>A0A914PSW4_9BILA</name>
<dbReference type="CDD" id="cd18186">
    <property type="entry name" value="BTB_POZ_ZBTB_KLHL-like"/>
    <property type="match status" value="1"/>
</dbReference>
<keyword evidence="2" id="KW-1185">Reference proteome</keyword>
<dbReference type="Proteomes" id="UP000887578">
    <property type="component" value="Unplaced"/>
</dbReference>
<organism evidence="2 3">
    <name type="scientific">Panagrolaimus davidi</name>
    <dbReference type="NCBI Taxonomy" id="227884"/>
    <lineage>
        <taxon>Eukaryota</taxon>
        <taxon>Metazoa</taxon>
        <taxon>Ecdysozoa</taxon>
        <taxon>Nematoda</taxon>
        <taxon>Chromadorea</taxon>
        <taxon>Rhabditida</taxon>
        <taxon>Tylenchina</taxon>
        <taxon>Panagrolaimomorpha</taxon>
        <taxon>Panagrolaimoidea</taxon>
        <taxon>Panagrolaimidae</taxon>
        <taxon>Panagrolaimus</taxon>
    </lineage>
</organism>
<dbReference type="SUPFAM" id="SSF54695">
    <property type="entry name" value="POZ domain"/>
    <property type="match status" value="1"/>
</dbReference>
<dbReference type="PROSITE" id="PS50097">
    <property type="entry name" value="BTB"/>
    <property type="match status" value="1"/>
</dbReference>
<dbReference type="Pfam" id="PF00651">
    <property type="entry name" value="BTB"/>
    <property type="match status" value="1"/>
</dbReference>